<dbReference type="AlphaFoldDB" id="A0A4U1JED7"/>
<comment type="caution">
    <text evidence="2">The sequence shown here is derived from an EMBL/GenBank/DDBJ whole genome shotgun (WGS) entry which is preliminary data.</text>
</comment>
<accession>A0A4U1JED7</accession>
<dbReference type="RefSeq" id="WP_136929095.1">
    <property type="nucleotide sequence ID" value="NZ_SSMQ01000010.1"/>
</dbReference>
<evidence type="ECO:0000256" key="1">
    <source>
        <dbReference type="SAM" id="MobiDB-lite"/>
    </source>
</evidence>
<feature type="compositionally biased region" description="Pro residues" evidence="1">
    <location>
        <begin position="126"/>
        <end position="141"/>
    </location>
</feature>
<sequence>MKSRLLPAFVLAGVFVLGGVAGAGAMRAYMLQDLRSRFGGPPGEVRTHLRVESMRRHLDLTADQVTKVEAIFRETDGELERTMKPCRDGFESLRKSTDDRIIEVLDASQRVRFQEFNDKRKRRPHGPFPPPPEPPPGPPPE</sequence>
<protein>
    <recommendedName>
        <fullName evidence="4">Periplasmic heavy metal sensor</fullName>
    </recommendedName>
</protein>
<dbReference type="EMBL" id="SSMQ01000010">
    <property type="protein sequence ID" value="TKD09422.1"/>
    <property type="molecule type" value="Genomic_DNA"/>
</dbReference>
<dbReference type="OrthoDB" id="5523386at2"/>
<organism evidence="2 3">
    <name type="scientific">Polyangium fumosum</name>
    <dbReference type="NCBI Taxonomy" id="889272"/>
    <lineage>
        <taxon>Bacteria</taxon>
        <taxon>Pseudomonadati</taxon>
        <taxon>Myxococcota</taxon>
        <taxon>Polyangia</taxon>
        <taxon>Polyangiales</taxon>
        <taxon>Polyangiaceae</taxon>
        <taxon>Polyangium</taxon>
    </lineage>
</organism>
<evidence type="ECO:0000313" key="2">
    <source>
        <dbReference type="EMBL" id="TKD09422.1"/>
    </source>
</evidence>
<name>A0A4U1JED7_9BACT</name>
<evidence type="ECO:0000313" key="3">
    <source>
        <dbReference type="Proteomes" id="UP000309215"/>
    </source>
</evidence>
<feature type="region of interest" description="Disordered" evidence="1">
    <location>
        <begin position="113"/>
        <end position="141"/>
    </location>
</feature>
<reference evidence="2 3" key="1">
    <citation type="submission" date="2019-04" db="EMBL/GenBank/DDBJ databases">
        <authorList>
            <person name="Li Y."/>
            <person name="Wang J."/>
        </authorList>
    </citation>
    <scope>NUCLEOTIDE SEQUENCE [LARGE SCALE GENOMIC DNA]</scope>
    <source>
        <strain evidence="2 3">DSM 14668</strain>
    </source>
</reference>
<dbReference type="Proteomes" id="UP000309215">
    <property type="component" value="Unassembled WGS sequence"/>
</dbReference>
<proteinExistence type="predicted"/>
<evidence type="ECO:0008006" key="4">
    <source>
        <dbReference type="Google" id="ProtNLM"/>
    </source>
</evidence>
<keyword evidence="3" id="KW-1185">Reference proteome</keyword>
<gene>
    <name evidence="2" type="ORF">E8A74_11895</name>
</gene>